<protein>
    <submittedName>
        <fullName evidence="2">Oidioi.mRNA.OKI2018_I69.PAR.g12945.t1.cds</fullName>
    </submittedName>
</protein>
<organism evidence="2 3">
    <name type="scientific">Oikopleura dioica</name>
    <name type="common">Tunicate</name>
    <dbReference type="NCBI Taxonomy" id="34765"/>
    <lineage>
        <taxon>Eukaryota</taxon>
        <taxon>Metazoa</taxon>
        <taxon>Chordata</taxon>
        <taxon>Tunicata</taxon>
        <taxon>Appendicularia</taxon>
        <taxon>Copelata</taxon>
        <taxon>Oikopleuridae</taxon>
        <taxon>Oikopleura</taxon>
    </lineage>
</organism>
<evidence type="ECO:0000256" key="1">
    <source>
        <dbReference type="ARBA" id="ARBA00022801"/>
    </source>
</evidence>
<gene>
    <name evidence="2" type="ORF">OKIOD_LOCUS4503</name>
</gene>
<dbReference type="PANTHER" id="PTHR21660:SF1">
    <property type="entry name" value="ACYL-COENZYME A THIOESTERASE 13"/>
    <property type="match status" value="1"/>
</dbReference>
<dbReference type="InterPro" id="IPR029069">
    <property type="entry name" value="HotDog_dom_sf"/>
</dbReference>
<keyword evidence="3" id="KW-1185">Reference proteome</keyword>
<evidence type="ECO:0000313" key="3">
    <source>
        <dbReference type="Proteomes" id="UP001158576"/>
    </source>
</evidence>
<sequence>MTHLLNASKINGILAKAAKNLGPVERAFQRKSKILDFQPGKLISSYKIDENELNFKGQLSPGTLTSIVDSTTTILCMTGDARLAGVSTKLSLTTLKPVEQSTTELRLESTFLQEQEKIAFLETRITSSDGAELFAIGQHTKYLHPRSRGMFPSAA</sequence>
<dbReference type="Gene3D" id="3.10.129.10">
    <property type="entry name" value="Hotdog Thioesterase"/>
    <property type="match status" value="1"/>
</dbReference>
<dbReference type="EMBL" id="OU015568">
    <property type="protein sequence ID" value="CAG5091274.1"/>
    <property type="molecule type" value="Genomic_DNA"/>
</dbReference>
<reference evidence="2 3" key="1">
    <citation type="submission" date="2021-04" db="EMBL/GenBank/DDBJ databases">
        <authorList>
            <person name="Bliznina A."/>
        </authorList>
    </citation>
    <scope>NUCLEOTIDE SEQUENCE [LARGE SCALE GENOMIC DNA]</scope>
</reference>
<dbReference type="InterPro" id="IPR039298">
    <property type="entry name" value="ACOT13"/>
</dbReference>
<dbReference type="SUPFAM" id="SSF54637">
    <property type="entry name" value="Thioesterase/thiol ester dehydrase-isomerase"/>
    <property type="match status" value="1"/>
</dbReference>
<dbReference type="PANTHER" id="PTHR21660">
    <property type="entry name" value="THIOESTERASE SUPERFAMILY MEMBER-RELATED"/>
    <property type="match status" value="1"/>
</dbReference>
<evidence type="ECO:0000313" key="2">
    <source>
        <dbReference type="EMBL" id="CAG5091274.1"/>
    </source>
</evidence>
<proteinExistence type="predicted"/>
<dbReference type="Proteomes" id="UP001158576">
    <property type="component" value="Chromosome PAR"/>
</dbReference>
<keyword evidence="1" id="KW-0378">Hydrolase</keyword>
<name>A0ABN7S6C2_OIKDI</name>
<accession>A0ABN7S6C2</accession>